<dbReference type="SUPFAM" id="SSF50249">
    <property type="entry name" value="Nucleic acid-binding proteins"/>
    <property type="match status" value="1"/>
</dbReference>
<dbReference type="InterPro" id="IPR012340">
    <property type="entry name" value="NA-bd_OB-fold"/>
</dbReference>
<dbReference type="InterPro" id="IPR002547">
    <property type="entry name" value="tRNA-bd_dom"/>
</dbReference>
<sequence>MGTTDIHNFFESELHVGTITQVEPLPKAHVPAWVLTIDFGPLGIKKSSARITRLYNAEDLIGQQIIAVTNLPPRQVGKVISECLVLGLPSSDDADTEVVLLQPERPVDNGTRVS</sequence>
<dbReference type="Proteomes" id="UP000468650">
    <property type="component" value="Unassembled WGS sequence"/>
</dbReference>
<keyword evidence="6" id="KW-1185">Reference proteome</keyword>
<dbReference type="Pfam" id="PF01588">
    <property type="entry name" value="tRNA_bind"/>
    <property type="match status" value="1"/>
</dbReference>
<evidence type="ECO:0000256" key="2">
    <source>
        <dbReference type="ARBA" id="ARBA00022884"/>
    </source>
</evidence>
<organism evidence="5 6">
    <name type="scientific">Phaeocystidibacter luteus</name>
    <dbReference type="NCBI Taxonomy" id="911197"/>
    <lineage>
        <taxon>Bacteria</taxon>
        <taxon>Pseudomonadati</taxon>
        <taxon>Bacteroidota</taxon>
        <taxon>Flavobacteriia</taxon>
        <taxon>Flavobacteriales</taxon>
        <taxon>Phaeocystidibacteraceae</taxon>
        <taxon>Phaeocystidibacter</taxon>
    </lineage>
</organism>
<protein>
    <submittedName>
        <fullName evidence="5">tRNA-binding protein</fullName>
    </submittedName>
</protein>
<dbReference type="PANTHER" id="PTHR11586:SF37">
    <property type="entry name" value="TRNA-BINDING DOMAIN-CONTAINING PROTEIN"/>
    <property type="match status" value="1"/>
</dbReference>
<dbReference type="Gene3D" id="2.40.50.140">
    <property type="entry name" value="Nucleic acid-binding proteins"/>
    <property type="match status" value="1"/>
</dbReference>
<feature type="domain" description="TRNA-binding" evidence="4">
    <location>
        <begin position="8"/>
        <end position="114"/>
    </location>
</feature>
<dbReference type="RefSeq" id="WP_151666223.1">
    <property type="nucleotide sequence ID" value="NZ_WBVO01000001.1"/>
</dbReference>
<dbReference type="PROSITE" id="PS50886">
    <property type="entry name" value="TRBD"/>
    <property type="match status" value="1"/>
</dbReference>
<dbReference type="FunFam" id="2.40.50.140:FF:000165">
    <property type="entry name" value="Chaperone CsaA"/>
    <property type="match status" value="1"/>
</dbReference>
<keyword evidence="2 3" id="KW-0694">RNA-binding</keyword>
<evidence type="ECO:0000313" key="6">
    <source>
        <dbReference type="Proteomes" id="UP000468650"/>
    </source>
</evidence>
<gene>
    <name evidence="5" type="ORF">F8C67_02570</name>
</gene>
<proteinExistence type="predicted"/>
<evidence type="ECO:0000256" key="3">
    <source>
        <dbReference type="PROSITE-ProRule" id="PRU00209"/>
    </source>
</evidence>
<dbReference type="NCBIfam" id="NF007494">
    <property type="entry name" value="PRK10089.1-3"/>
    <property type="match status" value="1"/>
</dbReference>
<dbReference type="AlphaFoldDB" id="A0A6N6RM00"/>
<keyword evidence="1 3" id="KW-0820">tRNA-binding</keyword>
<dbReference type="NCBIfam" id="TIGR02222">
    <property type="entry name" value="chap_CsaA"/>
    <property type="match status" value="1"/>
</dbReference>
<accession>A0A6N6RM00</accession>
<evidence type="ECO:0000256" key="1">
    <source>
        <dbReference type="ARBA" id="ARBA00022555"/>
    </source>
</evidence>
<dbReference type="GO" id="GO:0000049">
    <property type="term" value="F:tRNA binding"/>
    <property type="evidence" value="ECO:0007669"/>
    <property type="project" value="UniProtKB-UniRule"/>
</dbReference>
<dbReference type="PANTHER" id="PTHR11586">
    <property type="entry name" value="TRNA-AMINOACYLATION COFACTOR ARC1 FAMILY MEMBER"/>
    <property type="match status" value="1"/>
</dbReference>
<name>A0A6N6RM00_9FLAO</name>
<dbReference type="NCBIfam" id="NF007495">
    <property type="entry name" value="PRK10089.1-4"/>
    <property type="match status" value="1"/>
</dbReference>
<dbReference type="InterPro" id="IPR008231">
    <property type="entry name" value="CsaA"/>
</dbReference>
<reference evidence="5 6" key="1">
    <citation type="submission" date="2019-09" db="EMBL/GenBank/DDBJ databases">
        <title>Genomes of family Cryomorphaceae.</title>
        <authorList>
            <person name="Bowman J.P."/>
        </authorList>
    </citation>
    <scope>NUCLEOTIDE SEQUENCE [LARGE SCALE GENOMIC DNA]</scope>
    <source>
        <strain evidence="5 6">LMG 25704</strain>
    </source>
</reference>
<dbReference type="CDD" id="cd02798">
    <property type="entry name" value="tRNA_bind_CsaA"/>
    <property type="match status" value="1"/>
</dbReference>
<dbReference type="InterPro" id="IPR051270">
    <property type="entry name" value="Tyrosine-tRNA_ligase_regulator"/>
</dbReference>
<dbReference type="OrthoDB" id="9794564at2"/>
<evidence type="ECO:0000259" key="4">
    <source>
        <dbReference type="PROSITE" id="PS50886"/>
    </source>
</evidence>
<dbReference type="EMBL" id="WBVO01000001">
    <property type="protein sequence ID" value="KAB2814644.1"/>
    <property type="molecule type" value="Genomic_DNA"/>
</dbReference>
<evidence type="ECO:0000313" key="5">
    <source>
        <dbReference type="EMBL" id="KAB2814644.1"/>
    </source>
</evidence>
<comment type="caution">
    <text evidence="5">The sequence shown here is derived from an EMBL/GenBank/DDBJ whole genome shotgun (WGS) entry which is preliminary data.</text>
</comment>